<dbReference type="VEuPathDB" id="VectorBase:GAUT031204"/>
<organism evidence="2 3">
    <name type="scientific">Glossina austeni</name>
    <name type="common">Savannah tsetse fly</name>
    <dbReference type="NCBI Taxonomy" id="7395"/>
    <lineage>
        <taxon>Eukaryota</taxon>
        <taxon>Metazoa</taxon>
        <taxon>Ecdysozoa</taxon>
        <taxon>Arthropoda</taxon>
        <taxon>Hexapoda</taxon>
        <taxon>Insecta</taxon>
        <taxon>Pterygota</taxon>
        <taxon>Neoptera</taxon>
        <taxon>Endopterygota</taxon>
        <taxon>Diptera</taxon>
        <taxon>Brachycera</taxon>
        <taxon>Muscomorpha</taxon>
        <taxon>Hippoboscoidea</taxon>
        <taxon>Glossinidae</taxon>
        <taxon>Glossina</taxon>
    </lineage>
</organism>
<proteinExistence type="predicted"/>
<evidence type="ECO:0000313" key="2">
    <source>
        <dbReference type="EnsemblMetazoa" id="GAUT031204-PA"/>
    </source>
</evidence>
<dbReference type="AlphaFoldDB" id="A0A1A9VAN0"/>
<feature type="transmembrane region" description="Helical" evidence="1">
    <location>
        <begin position="160"/>
        <end position="181"/>
    </location>
</feature>
<sequence>MDSYYHGHYHLAIWLYCITLSFIFHSSYVVYFPENDVIAALPDVLLLLLEEELEEEEVEEVLICGGKWLFIFKKESSKSLPQYLIVRLEIFGTYAIFSSNYVEKIYLHSINDVVPDGKFDIIVLLNGNEGLLLLSLNKPAQESALGLLLGATVEAGGAKFITGCGLTSVPVALAVAVVVVGVVVTDAVVHVIVLFTVCCIINFLFANPGGYCLLLTADSLPELLPIDDRFTCCVVDC</sequence>
<accession>A0A1A9VAN0</accession>
<dbReference type="Proteomes" id="UP000078200">
    <property type="component" value="Unassembled WGS sequence"/>
</dbReference>
<keyword evidence="1" id="KW-0472">Membrane</keyword>
<protein>
    <submittedName>
        <fullName evidence="2">Uncharacterized protein</fullName>
    </submittedName>
</protein>
<keyword evidence="1" id="KW-1133">Transmembrane helix</keyword>
<name>A0A1A9VAN0_GLOAU</name>
<keyword evidence="1" id="KW-0812">Transmembrane</keyword>
<keyword evidence="3" id="KW-1185">Reference proteome</keyword>
<evidence type="ECO:0000313" key="3">
    <source>
        <dbReference type="Proteomes" id="UP000078200"/>
    </source>
</evidence>
<dbReference type="EnsemblMetazoa" id="GAUT031204-RA">
    <property type="protein sequence ID" value="GAUT031204-PA"/>
    <property type="gene ID" value="GAUT031204"/>
</dbReference>
<feature type="transmembrane region" description="Helical" evidence="1">
    <location>
        <begin position="187"/>
        <end position="205"/>
    </location>
</feature>
<feature type="transmembrane region" description="Helical" evidence="1">
    <location>
        <begin position="12"/>
        <end position="31"/>
    </location>
</feature>
<reference evidence="2" key="1">
    <citation type="submission" date="2020-05" db="UniProtKB">
        <authorList>
            <consortium name="EnsemblMetazoa"/>
        </authorList>
    </citation>
    <scope>IDENTIFICATION</scope>
    <source>
        <strain evidence="2">TTRI</strain>
    </source>
</reference>
<evidence type="ECO:0000256" key="1">
    <source>
        <dbReference type="SAM" id="Phobius"/>
    </source>
</evidence>